<sequence>MNKHILYIHGFISSPQSHKAQLTKAYFAQHFPSVRFHCPQVASTPKAAIKQLTKIVEECPDDDWYFIGSSLGGYFSTYFAENFQRPAVLINPAIKPYELLIDYLGEQTNPYTQETFHVTRSFVDDLKCLEQQQITEKNYLVMVQTHDEVLNYQEAVEKFDNSQLIVQQGGDHSFVEFEKMLPTIVNFFQLP</sequence>
<evidence type="ECO:0000313" key="1">
    <source>
        <dbReference type="EMBL" id="GLX83279.1"/>
    </source>
</evidence>
<name>A0ABQ6H5R5_9GAMM</name>
<comment type="caution">
    <text evidence="1">The sequence shown here is derived from an EMBL/GenBank/DDBJ whole genome shotgun (WGS) entry which is preliminary data.</text>
</comment>
<organism evidence="1 2">
    <name type="scientific">Thalassotalea eurytherma</name>
    <dbReference type="NCBI Taxonomy" id="1144278"/>
    <lineage>
        <taxon>Bacteria</taxon>
        <taxon>Pseudomonadati</taxon>
        <taxon>Pseudomonadota</taxon>
        <taxon>Gammaproteobacteria</taxon>
        <taxon>Alteromonadales</taxon>
        <taxon>Colwelliaceae</taxon>
        <taxon>Thalassotalea</taxon>
    </lineage>
</organism>
<proteinExistence type="predicted"/>
<protein>
    <submittedName>
        <fullName evidence="1">Esterase YqiA</fullName>
    </submittedName>
</protein>
<dbReference type="Pfam" id="PF05728">
    <property type="entry name" value="UPF0227"/>
    <property type="match status" value="1"/>
</dbReference>
<dbReference type="PANTHER" id="PTHR35602">
    <property type="entry name" value="ESTERASE YQIA-RELATED"/>
    <property type="match status" value="1"/>
</dbReference>
<accession>A0ABQ6H5R5</accession>
<dbReference type="Gene3D" id="3.40.50.1820">
    <property type="entry name" value="alpha/beta hydrolase"/>
    <property type="match status" value="1"/>
</dbReference>
<dbReference type="Proteomes" id="UP001157133">
    <property type="component" value="Unassembled WGS sequence"/>
</dbReference>
<dbReference type="EMBL" id="BSSU01000014">
    <property type="protein sequence ID" value="GLX83279.1"/>
    <property type="molecule type" value="Genomic_DNA"/>
</dbReference>
<dbReference type="InterPro" id="IPR008886">
    <property type="entry name" value="UPF0227/Esterase_YqiA"/>
</dbReference>
<dbReference type="InterPro" id="IPR029058">
    <property type="entry name" value="AB_hydrolase_fold"/>
</dbReference>
<dbReference type="RefSeq" id="WP_284208691.1">
    <property type="nucleotide sequence ID" value="NZ_BSSU01000014.1"/>
</dbReference>
<evidence type="ECO:0000313" key="2">
    <source>
        <dbReference type="Proteomes" id="UP001157133"/>
    </source>
</evidence>
<dbReference type="SUPFAM" id="SSF53474">
    <property type="entry name" value="alpha/beta-Hydrolases"/>
    <property type="match status" value="1"/>
</dbReference>
<reference evidence="1 2" key="1">
    <citation type="submission" date="2023-03" db="EMBL/GenBank/DDBJ databases">
        <title>Draft genome sequence of Thalassotalea eurytherma JCM 18482T.</title>
        <authorList>
            <person name="Sawabe T."/>
        </authorList>
    </citation>
    <scope>NUCLEOTIDE SEQUENCE [LARGE SCALE GENOMIC DNA]</scope>
    <source>
        <strain evidence="1 2">JCM 18482</strain>
    </source>
</reference>
<dbReference type="PANTHER" id="PTHR35602:SF3">
    <property type="entry name" value="ESTERASE YQIA"/>
    <property type="match status" value="1"/>
</dbReference>
<gene>
    <name evidence="1" type="ORF">theurythT_27310</name>
</gene>
<keyword evidence="2" id="KW-1185">Reference proteome</keyword>